<dbReference type="EMBL" id="JXJN01021431">
    <property type="status" value="NOT_ANNOTATED_CDS"/>
    <property type="molecule type" value="Genomic_DNA"/>
</dbReference>
<feature type="domain" description="POP1 C-terminal" evidence="1">
    <location>
        <begin position="81"/>
        <end position="272"/>
    </location>
</feature>
<dbReference type="InterPro" id="IPR039182">
    <property type="entry name" value="Pop1"/>
</dbReference>
<name>A0A1B0BVQ7_9MUSC</name>
<dbReference type="AlphaFoldDB" id="A0A1B0BVQ7"/>
<reference evidence="2" key="2">
    <citation type="submission" date="2020-05" db="UniProtKB">
        <authorList>
            <consortium name="EnsemblMetazoa"/>
        </authorList>
    </citation>
    <scope>IDENTIFICATION</scope>
    <source>
        <strain evidence="2">IAEA</strain>
    </source>
</reference>
<sequence length="276" mass="31982">MREAGQPCQLKDALQPIPVLLIRRPGSQRSNFVQLVCDWKSGTTNAYDFYVLRDRSKLTDIVECIKKPNPVKFPSSLKSECLIQLTLKVKRRGSPNNFSLICFPIRNDFKRNLKQIYLRSNDPVSTEPSLSDPNDKERKKFRLQHKKLLNRLRARRIREKRKKQETSHTKVYIRSAGTAAICAAQFKKICELWLPDTTLYTVQKQGFRDVFGYLTPVNFCLSEGTVGGTGYVTAEGLKSLLKLCQKCHLKEPMCFVRPNNNRHYRFATFKVNLHVW</sequence>
<organism evidence="2 3">
    <name type="scientific">Glossina palpalis gambiensis</name>
    <dbReference type="NCBI Taxonomy" id="67801"/>
    <lineage>
        <taxon>Eukaryota</taxon>
        <taxon>Metazoa</taxon>
        <taxon>Ecdysozoa</taxon>
        <taxon>Arthropoda</taxon>
        <taxon>Hexapoda</taxon>
        <taxon>Insecta</taxon>
        <taxon>Pterygota</taxon>
        <taxon>Neoptera</taxon>
        <taxon>Endopterygota</taxon>
        <taxon>Diptera</taxon>
        <taxon>Brachycera</taxon>
        <taxon>Muscomorpha</taxon>
        <taxon>Hippoboscoidea</taxon>
        <taxon>Glossinidae</taxon>
        <taxon>Glossina</taxon>
    </lineage>
</organism>
<dbReference type="PANTHER" id="PTHR22731">
    <property type="entry name" value="RIBONUCLEASES P/MRP PROTEIN SUBUNIT POP1"/>
    <property type="match status" value="1"/>
</dbReference>
<dbReference type="PANTHER" id="PTHR22731:SF3">
    <property type="entry name" value="RIBONUCLEASES P_MRP PROTEIN SUBUNIT POP1"/>
    <property type="match status" value="1"/>
</dbReference>
<dbReference type="Proteomes" id="UP000092460">
    <property type="component" value="Unassembled WGS sequence"/>
</dbReference>
<dbReference type="EnsemblMetazoa" id="GPPI042018-RA">
    <property type="protein sequence ID" value="GPPI042018-PA"/>
    <property type="gene ID" value="GPPI042018"/>
</dbReference>
<dbReference type="GO" id="GO:0001682">
    <property type="term" value="P:tRNA 5'-leader removal"/>
    <property type="evidence" value="ECO:0007669"/>
    <property type="project" value="InterPro"/>
</dbReference>
<keyword evidence="3" id="KW-1185">Reference proteome</keyword>
<proteinExistence type="predicted"/>
<accession>A0A1B0BVQ7</accession>
<dbReference type="GO" id="GO:0000172">
    <property type="term" value="C:ribonuclease MRP complex"/>
    <property type="evidence" value="ECO:0007669"/>
    <property type="project" value="InterPro"/>
</dbReference>
<protein>
    <recommendedName>
        <fullName evidence="1">POP1 C-terminal domain-containing protein</fullName>
    </recommendedName>
</protein>
<dbReference type="GO" id="GO:0005655">
    <property type="term" value="C:nucleolar ribonuclease P complex"/>
    <property type="evidence" value="ECO:0007669"/>
    <property type="project" value="InterPro"/>
</dbReference>
<dbReference type="STRING" id="67801.A0A1B0BVQ7"/>
<reference evidence="3" key="1">
    <citation type="submission" date="2015-01" db="EMBL/GenBank/DDBJ databases">
        <authorList>
            <person name="Aksoy S."/>
            <person name="Warren W."/>
            <person name="Wilson R.K."/>
        </authorList>
    </citation>
    <scope>NUCLEOTIDE SEQUENCE [LARGE SCALE GENOMIC DNA]</scope>
    <source>
        <strain evidence="3">IAEA</strain>
    </source>
</reference>
<evidence type="ECO:0000259" key="1">
    <source>
        <dbReference type="Pfam" id="PF22770"/>
    </source>
</evidence>
<dbReference type="Pfam" id="PF22770">
    <property type="entry name" value="POP1_C"/>
    <property type="match status" value="1"/>
</dbReference>
<evidence type="ECO:0000313" key="3">
    <source>
        <dbReference type="Proteomes" id="UP000092460"/>
    </source>
</evidence>
<dbReference type="InterPro" id="IPR055079">
    <property type="entry name" value="POP1_C"/>
</dbReference>
<dbReference type="VEuPathDB" id="VectorBase:GPPI042018"/>
<evidence type="ECO:0000313" key="2">
    <source>
        <dbReference type="EnsemblMetazoa" id="GPPI042018-PA"/>
    </source>
</evidence>